<dbReference type="InterPro" id="IPR045225">
    <property type="entry name" value="Uracil/uridine/allantoin_perm"/>
</dbReference>
<keyword evidence="3 6" id="KW-0812">Transmembrane</keyword>
<dbReference type="PANTHER" id="PTHR30618:SF0">
    <property type="entry name" value="PURINE-URACIL PERMEASE NCS1"/>
    <property type="match status" value="1"/>
</dbReference>
<dbReference type="Pfam" id="PF02133">
    <property type="entry name" value="Transp_cyt_pur"/>
    <property type="match status" value="1"/>
</dbReference>
<name>A0ABR1MH63_9PEZI</name>
<gene>
    <name evidence="7" type="ORF">IWX46DRAFT_640770</name>
</gene>
<protein>
    <submittedName>
        <fullName evidence="7">NCS1 nucleoside transporter</fullName>
    </submittedName>
</protein>
<sequence length="537" mass="58910">MGLRQRLELRSENPELEGNGESVSNKDMDPIPLGSPERTWTWPSLLGFWVAEAFSISMYQVASSSVSKGLNPGLAILAVIVGHLLVCVPAMLDAFVGCIFGINFPVFTRASFGTRGSRFAVFVRGVVAAIWFGTQSFQGGQCLQVMISAIWPSFNDFPNRLPASAHVTSAELLCFFLFIILQLPLLWLHVSTLRWVFMAKTLVMPVFGLTLFIWALVAAHGFGPTFSRPTRIADGTPVAVVFFHCVTTAIGPKATLALNMPDFTRFAKYPRQVFWTQAVGLLVLVTMCGVLGATVSSASEVIYGEVTWSPLEVAVLWNNRAAQFFAGLCWAFAVVGTNISANSVSFSNDLALWFPKYINSRRGAYICALLGICTVPWNIQYKNLVDSAKSFSSFLNGYSLFLGAIAGIIITDFWICRKRCLSLSSLYDPHGIHRYFYGVNFRAIVAFICGIVPNMPGLAAACGATGVPDGATYLYSLSWLVSTLVAASVYWVSFKVMPFPVDEKQELVIEGGEVMSEDAQWADDKHRDVEACKEIRS</sequence>
<dbReference type="Proteomes" id="UP001365128">
    <property type="component" value="Unassembled WGS sequence"/>
</dbReference>
<feature type="transmembrane region" description="Helical" evidence="6">
    <location>
        <begin position="279"/>
        <end position="302"/>
    </location>
</feature>
<dbReference type="Gene3D" id="1.10.4160.10">
    <property type="entry name" value="Hydantoin permease"/>
    <property type="match status" value="1"/>
</dbReference>
<evidence type="ECO:0000313" key="7">
    <source>
        <dbReference type="EMBL" id="KAK7546385.1"/>
    </source>
</evidence>
<comment type="subcellular location">
    <subcellularLocation>
        <location evidence="1">Membrane</location>
        <topology evidence="1">Multi-pass membrane protein</topology>
    </subcellularLocation>
</comment>
<evidence type="ECO:0000256" key="3">
    <source>
        <dbReference type="ARBA" id="ARBA00022692"/>
    </source>
</evidence>
<evidence type="ECO:0000256" key="1">
    <source>
        <dbReference type="ARBA" id="ARBA00004141"/>
    </source>
</evidence>
<keyword evidence="5 6" id="KW-0472">Membrane</keyword>
<dbReference type="PANTHER" id="PTHR30618">
    <property type="entry name" value="NCS1 FAMILY PURINE/PYRIMIDINE TRANSPORTER"/>
    <property type="match status" value="1"/>
</dbReference>
<keyword evidence="4 6" id="KW-1133">Transmembrane helix</keyword>
<keyword evidence="8" id="KW-1185">Reference proteome</keyword>
<organism evidence="7 8">
    <name type="scientific">Phyllosticta citricarpa</name>
    <dbReference type="NCBI Taxonomy" id="55181"/>
    <lineage>
        <taxon>Eukaryota</taxon>
        <taxon>Fungi</taxon>
        <taxon>Dikarya</taxon>
        <taxon>Ascomycota</taxon>
        <taxon>Pezizomycotina</taxon>
        <taxon>Dothideomycetes</taxon>
        <taxon>Dothideomycetes incertae sedis</taxon>
        <taxon>Botryosphaeriales</taxon>
        <taxon>Phyllostictaceae</taxon>
        <taxon>Phyllosticta</taxon>
    </lineage>
</organism>
<evidence type="ECO:0000256" key="5">
    <source>
        <dbReference type="ARBA" id="ARBA00023136"/>
    </source>
</evidence>
<dbReference type="InterPro" id="IPR001248">
    <property type="entry name" value="Pur-cyt_permease"/>
</dbReference>
<feature type="transmembrane region" description="Helical" evidence="6">
    <location>
        <begin position="391"/>
        <end position="415"/>
    </location>
</feature>
<feature type="transmembrane region" description="Helical" evidence="6">
    <location>
        <begin position="202"/>
        <end position="223"/>
    </location>
</feature>
<evidence type="ECO:0000256" key="6">
    <source>
        <dbReference type="SAM" id="Phobius"/>
    </source>
</evidence>
<evidence type="ECO:0000256" key="2">
    <source>
        <dbReference type="ARBA" id="ARBA00008974"/>
    </source>
</evidence>
<comment type="similarity">
    <text evidence="2">Belongs to the purine-cytosine permease (2.A.39) family.</text>
</comment>
<accession>A0ABR1MH63</accession>
<comment type="caution">
    <text evidence="7">The sequence shown here is derived from an EMBL/GenBank/DDBJ whole genome shotgun (WGS) entry which is preliminary data.</text>
</comment>
<reference evidence="7 8" key="1">
    <citation type="submission" date="2024-04" db="EMBL/GenBank/DDBJ databases">
        <title>Phyllosticta paracitricarpa is synonymous to the EU quarantine fungus P. citricarpa based on phylogenomic analyses.</title>
        <authorList>
            <consortium name="Lawrence Berkeley National Laboratory"/>
            <person name="Van Ingen-Buijs V.A."/>
            <person name="Van Westerhoven A.C."/>
            <person name="Haridas S."/>
            <person name="Skiadas P."/>
            <person name="Martin F."/>
            <person name="Groenewald J.Z."/>
            <person name="Crous P.W."/>
            <person name="Seidl M.F."/>
        </authorList>
    </citation>
    <scope>NUCLEOTIDE SEQUENCE [LARGE SCALE GENOMIC DNA]</scope>
    <source>
        <strain evidence="7 8">CBS 122670</strain>
    </source>
</reference>
<feature type="transmembrane region" description="Helical" evidence="6">
    <location>
        <begin position="119"/>
        <end position="137"/>
    </location>
</feature>
<feature type="transmembrane region" description="Helical" evidence="6">
    <location>
        <begin position="74"/>
        <end position="107"/>
    </location>
</feature>
<feature type="transmembrane region" description="Helical" evidence="6">
    <location>
        <begin position="435"/>
        <end position="453"/>
    </location>
</feature>
<evidence type="ECO:0000256" key="4">
    <source>
        <dbReference type="ARBA" id="ARBA00022989"/>
    </source>
</evidence>
<feature type="transmembrane region" description="Helical" evidence="6">
    <location>
        <begin position="473"/>
        <end position="494"/>
    </location>
</feature>
<feature type="transmembrane region" description="Helical" evidence="6">
    <location>
        <begin position="362"/>
        <end position="379"/>
    </location>
</feature>
<dbReference type="CDD" id="cd11482">
    <property type="entry name" value="SLC-NCS1sbd_NRT1-like"/>
    <property type="match status" value="1"/>
</dbReference>
<feature type="transmembrane region" description="Helical" evidence="6">
    <location>
        <begin position="170"/>
        <end position="190"/>
    </location>
</feature>
<proteinExistence type="inferred from homology"/>
<feature type="transmembrane region" description="Helical" evidence="6">
    <location>
        <begin position="40"/>
        <end position="62"/>
    </location>
</feature>
<feature type="transmembrane region" description="Helical" evidence="6">
    <location>
        <begin position="235"/>
        <end position="258"/>
    </location>
</feature>
<evidence type="ECO:0000313" key="8">
    <source>
        <dbReference type="Proteomes" id="UP001365128"/>
    </source>
</evidence>
<dbReference type="EMBL" id="JBBPDW010000015">
    <property type="protein sequence ID" value="KAK7546385.1"/>
    <property type="molecule type" value="Genomic_DNA"/>
</dbReference>
<feature type="transmembrane region" description="Helical" evidence="6">
    <location>
        <begin position="322"/>
        <end position="341"/>
    </location>
</feature>